<dbReference type="InterPro" id="IPR049844">
    <property type="entry name" value="RsaX20-like"/>
</dbReference>
<comment type="caution">
    <text evidence="1">The sequence shown here is derived from an EMBL/GenBank/DDBJ whole genome shotgun (WGS) entry which is preliminary data.</text>
</comment>
<name>E4KP92_9LACT</name>
<dbReference type="AlphaFoldDB" id="E4KP92"/>
<organism evidence="1 2">
    <name type="scientific">Eremococcus coleocola ACS-139-V-Col8</name>
    <dbReference type="NCBI Taxonomy" id="908337"/>
    <lineage>
        <taxon>Bacteria</taxon>
        <taxon>Bacillati</taxon>
        <taxon>Bacillota</taxon>
        <taxon>Bacilli</taxon>
        <taxon>Lactobacillales</taxon>
        <taxon>Aerococcaceae</taxon>
        <taxon>Eremococcus</taxon>
    </lineage>
</organism>
<accession>E4KP92</accession>
<reference evidence="1 2" key="1">
    <citation type="submission" date="2010-10" db="EMBL/GenBank/DDBJ databases">
        <authorList>
            <person name="Durkin A.S."/>
            <person name="Madupu R."/>
            <person name="Torralba M."/>
            <person name="Gillis M."/>
            <person name="Methe B."/>
            <person name="Sutton G."/>
            <person name="Nelson K.E."/>
        </authorList>
    </citation>
    <scope>NUCLEOTIDE SEQUENCE [LARGE SCALE GENOMIC DNA]</scope>
    <source>
        <strain evidence="1 2">ACS-139-V-Col8</strain>
    </source>
</reference>
<sequence>MLLLRGDLMSKKANLGAAYRQLQSKNIKTKRRAKAIIQAAKRNK</sequence>
<keyword evidence="2" id="KW-1185">Reference proteome</keyword>
<dbReference type="NCBIfam" id="NF038026">
    <property type="entry name" value="RsaX20_sORF"/>
    <property type="match status" value="1"/>
</dbReference>
<dbReference type="STRING" id="908337.HMPREF9257_1379"/>
<dbReference type="EMBL" id="AENN01000015">
    <property type="protein sequence ID" value="EFR30996.1"/>
    <property type="molecule type" value="Genomic_DNA"/>
</dbReference>
<evidence type="ECO:0000313" key="1">
    <source>
        <dbReference type="EMBL" id="EFR30996.1"/>
    </source>
</evidence>
<dbReference type="Proteomes" id="UP000005990">
    <property type="component" value="Unassembled WGS sequence"/>
</dbReference>
<evidence type="ECO:0000313" key="2">
    <source>
        <dbReference type="Proteomes" id="UP000005990"/>
    </source>
</evidence>
<protein>
    <submittedName>
        <fullName evidence="1">Uncharacterized protein</fullName>
    </submittedName>
</protein>
<gene>
    <name evidence="1" type="ORF">HMPREF9257_1379</name>
</gene>
<proteinExistence type="predicted"/>